<evidence type="ECO:0000313" key="3">
    <source>
        <dbReference type="Proteomes" id="UP001501391"/>
    </source>
</evidence>
<comment type="caution">
    <text evidence="2">The sequence shown here is derived from an EMBL/GenBank/DDBJ whole genome shotgun (WGS) entry which is preliminary data.</text>
</comment>
<reference evidence="2 3" key="1">
    <citation type="journal article" date="2019" name="Int. J. Syst. Evol. Microbiol.">
        <title>The Global Catalogue of Microorganisms (GCM) 10K type strain sequencing project: providing services to taxonomists for standard genome sequencing and annotation.</title>
        <authorList>
            <consortium name="The Broad Institute Genomics Platform"/>
            <consortium name="The Broad Institute Genome Sequencing Center for Infectious Disease"/>
            <person name="Wu L."/>
            <person name="Ma J."/>
        </authorList>
    </citation>
    <scope>NUCLEOTIDE SEQUENCE [LARGE SCALE GENOMIC DNA]</scope>
    <source>
        <strain evidence="2 3">JCM 14924</strain>
    </source>
</reference>
<name>A0ABN3BTF2_9ACTN</name>
<evidence type="ECO:0000256" key="1">
    <source>
        <dbReference type="SAM" id="MobiDB-lite"/>
    </source>
</evidence>
<dbReference type="RefSeq" id="WP_059252975.1">
    <property type="nucleotide sequence ID" value="NZ_BAAAOQ010000017.1"/>
</dbReference>
<dbReference type="Proteomes" id="UP001501391">
    <property type="component" value="Unassembled WGS sequence"/>
</dbReference>
<organism evidence="2 3">
    <name type="scientific">Streptomyces bangladeshensis</name>
    <dbReference type="NCBI Taxonomy" id="295352"/>
    <lineage>
        <taxon>Bacteria</taxon>
        <taxon>Bacillati</taxon>
        <taxon>Actinomycetota</taxon>
        <taxon>Actinomycetes</taxon>
        <taxon>Kitasatosporales</taxon>
        <taxon>Streptomycetaceae</taxon>
        <taxon>Streptomyces</taxon>
    </lineage>
</organism>
<dbReference type="Pfam" id="PF19707">
    <property type="entry name" value="DUF6204"/>
    <property type="match status" value="1"/>
</dbReference>
<accession>A0ABN3BTF2</accession>
<feature type="region of interest" description="Disordered" evidence="1">
    <location>
        <begin position="100"/>
        <end position="119"/>
    </location>
</feature>
<feature type="compositionally biased region" description="Basic residues" evidence="1">
    <location>
        <begin position="108"/>
        <end position="119"/>
    </location>
</feature>
<gene>
    <name evidence="2" type="ORF">GCM10009787_49820</name>
</gene>
<evidence type="ECO:0000313" key="2">
    <source>
        <dbReference type="EMBL" id="GAA2200137.1"/>
    </source>
</evidence>
<dbReference type="EMBL" id="BAAAOQ010000017">
    <property type="protein sequence ID" value="GAA2200137.1"/>
    <property type="molecule type" value="Genomic_DNA"/>
</dbReference>
<keyword evidence="3" id="KW-1185">Reference proteome</keyword>
<sequence length="119" mass="13065">MSTRTFRITVRGAFDALTDAQRAALLADAAEHDVLRAAFTPEGTLTYDIAARPAFVFRFSAAGEKEEDILEATERAEEAAKTWLTERGYGFKQLRSTAEDLSQAPLGKRQRRAARTAGA</sequence>
<protein>
    <submittedName>
        <fullName evidence="2">Uncharacterized protein</fullName>
    </submittedName>
</protein>
<dbReference type="InterPro" id="IPR045778">
    <property type="entry name" value="DUF6204"/>
</dbReference>
<proteinExistence type="predicted"/>